<dbReference type="Gene3D" id="2.40.50.550">
    <property type="match status" value="1"/>
</dbReference>
<proteinExistence type="predicted"/>
<dbReference type="InterPro" id="IPR011990">
    <property type="entry name" value="TPR-like_helical_dom_sf"/>
</dbReference>
<reference evidence="2" key="1">
    <citation type="submission" date="2020-11" db="EMBL/GenBank/DDBJ databases">
        <authorList>
            <person name="Tran Van P."/>
        </authorList>
    </citation>
    <scope>NUCLEOTIDE SEQUENCE</scope>
</reference>
<gene>
    <name evidence="2" type="ORF">TTEB3V08_LOCUS10336</name>
</gene>
<dbReference type="InterPro" id="IPR038645">
    <property type="entry name" value="TTC5_OB_sf"/>
</dbReference>
<organism evidence="2">
    <name type="scientific">Timema tahoe</name>
    <dbReference type="NCBI Taxonomy" id="61484"/>
    <lineage>
        <taxon>Eukaryota</taxon>
        <taxon>Metazoa</taxon>
        <taxon>Ecdysozoa</taxon>
        <taxon>Arthropoda</taxon>
        <taxon>Hexapoda</taxon>
        <taxon>Insecta</taxon>
        <taxon>Pterygota</taxon>
        <taxon>Neoptera</taxon>
        <taxon>Polyneoptera</taxon>
        <taxon>Phasmatodea</taxon>
        <taxon>Timematodea</taxon>
        <taxon>Timematoidea</taxon>
        <taxon>Timematidae</taxon>
        <taxon>Timema</taxon>
    </lineage>
</organism>
<feature type="region of interest" description="Disordered" evidence="1">
    <location>
        <begin position="1"/>
        <end position="84"/>
    </location>
</feature>
<feature type="compositionally biased region" description="Basic and acidic residues" evidence="1">
    <location>
        <begin position="58"/>
        <end position="84"/>
    </location>
</feature>
<dbReference type="Gene3D" id="1.25.40.10">
    <property type="entry name" value="Tetratricopeptide repeat domain"/>
    <property type="match status" value="1"/>
</dbReference>
<accession>A0A7R9IQ80</accession>
<sequence>MIGSVTQPRDYDSSQDLGAPVTPDGHWEMAPHNPNRDSRKNRSTSVLPTSTTNVRLAESQEKWVRSKRGDTKRMQEKRSQGDEDEVCRALKFEEEYLKALESFSRAQSLDPTWPPPQQKQAELLKYLDNVQDLVRSKGKLKVKKLQQMIQSLDVKQLGPYQGGRYTSAGSSISMTLVPITGLQPGTNSEKVVLGKVVCSVQDEDSVPL</sequence>
<feature type="compositionally biased region" description="Basic and acidic residues" evidence="1">
    <location>
        <begin position="25"/>
        <end position="40"/>
    </location>
</feature>
<dbReference type="AlphaFoldDB" id="A0A7R9IQ80"/>
<feature type="compositionally biased region" description="Polar residues" evidence="1">
    <location>
        <begin position="43"/>
        <end position="54"/>
    </location>
</feature>
<dbReference type="EMBL" id="OE006084">
    <property type="protein sequence ID" value="CAD7462444.1"/>
    <property type="molecule type" value="Genomic_DNA"/>
</dbReference>
<protein>
    <submittedName>
        <fullName evidence="2">Uncharacterized protein</fullName>
    </submittedName>
</protein>
<evidence type="ECO:0000313" key="2">
    <source>
        <dbReference type="EMBL" id="CAD7462444.1"/>
    </source>
</evidence>
<evidence type="ECO:0000256" key="1">
    <source>
        <dbReference type="SAM" id="MobiDB-lite"/>
    </source>
</evidence>
<name>A0A7R9IQ80_9NEOP</name>